<name>M7YBM5_9BACT</name>
<keyword evidence="2" id="KW-1185">Reference proteome</keyword>
<dbReference type="InParanoid" id="M7YBM5"/>
<evidence type="ECO:0000313" key="2">
    <source>
        <dbReference type="Proteomes" id="UP000010953"/>
    </source>
</evidence>
<dbReference type="EMBL" id="AMZY02000005">
    <property type="protein sequence ID" value="EMS34591.1"/>
    <property type="molecule type" value="Genomic_DNA"/>
</dbReference>
<reference evidence="1" key="1">
    <citation type="submission" date="2013-01" db="EMBL/GenBank/DDBJ databases">
        <title>Genome assembly of Mariniradius saccharolyticus AK6.</title>
        <authorList>
            <person name="Vaidya B."/>
            <person name="Khatri I."/>
            <person name="Tanuku N.R.S."/>
            <person name="Subramanian S."/>
            <person name="Pinnaka A."/>
        </authorList>
    </citation>
    <scope>NUCLEOTIDE SEQUENCE [LARGE SCALE GENOMIC DNA]</scope>
    <source>
        <strain evidence="1">AK6</strain>
    </source>
</reference>
<sequence length="98" mass="11416">MAKLTYTKICNNGTGRYDLMVNHKVKELIDGLGIASLLVFQHEWNHWSAAQPKRNAFHFWNAYRLKVEKGVGQIWKHFSGSDRDPVLIYEIREEVSNV</sequence>
<evidence type="ECO:0000313" key="1">
    <source>
        <dbReference type="EMBL" id="EMS34591.1"/>
    </source>
</evidence>
<dbReference type="RefSeq" id="WP_008624095.1">
    <property type="nucleotide sequence ID" value="NZ_AMZY02000005.1"/>
</dbReference>
<proteinExistence type="predicted"/>
<protein>
    <submittedName>
        <fullName evidence="1">Uncharacterized protein</fullName>
    </submittedName>
</protein>
<comment type="caution">
    <text evidence="1">The sequence shown here is derived from an EMBL/GenBank/DDBJ whole genome shotgun (WGS) entry which is preliminary data.</text>
</comment>
<dbReference type="AlphaFoldDB" id="M7YBM5"/>
<organism evidence="1 2">
    <name type="scientific">Mariniradius saccharolyticus AK6</name>
    <dbReference type="NCBI Taxonomy" id="1239962"/>
    <lineage>
        <taxon>Bacteria</taxon>
        <taxon>Pseudomonadati</taxon>
        <taxon>Bacteroidota</taxon>
        <taxon>Cytophagia</taxon>
        <taxon>Cytophagales</taxon>
        <taxon>Cyclobacteriaceae</taxon>
        <taxon>Mariniradius</taxon>
    </lineage>
</organism>
<gene>
    <name evidence="1" type="ORF">C943_03278</name>
</gene>
<accession>M7YBM5</accession>
<dbReference type="STRING" id="1239962.C943_03278"/>
<dbReference type="Proteomes" id="UP000010953">
    <property type="component" value="Unassembled WGS sequence"/>
</dbReference>